<feature type="compositionally biased region" description="Low complexity" evidence="3">
    <location>
        <begin position="324"/>
        <end position="347"/>
    </location>
</feature>
<keyword evidence="1" id="KW-0597">Phosphoprotein</keyword>
<dbReference type="GO" id="GO:0005085">
    <property type="term" value="F:guanyl-nucleotide exchange factor activity"/>
    <property type="evidence" value="ECO:0007669"/>
    <property type="project" value="UniProtKB-KW"/>
</dbReference>
<dbReference type="PANTHER" id="PTHR46572:SF1">
    <property type="entry name" value="RHO1 GUANINE NUCLEOTIDE EXCHANGE FACTOR TUS1"/>
    <property type="match status" value="1"/>
</dbReference>
<dbReference type="InterPro" id="IPR001849">
    <property type="entry name" value="PH_domain"/>
</dbReference>
<dbReference type="InterPro" id="IPR041675">
    <property type="entry name" value="PH_5"/>
</dbReference>
<dbReference type="InterPro" id="IPR052233">
    <property type="entry name" value="Rho-type_GEFs"/>
</dbReference>
<dbReference type="Proteomes" id="UP000243515">
    <property type="component" value="Unassembled WGS sequence"/>
</dbReference>
<evidence type="ECO:0000313" key="8">
    <source>
        <dbReference type="Proteomes" id="UP000243515"/>
    </source>
</evidence>
<feature type="compositionally biased region" description="Polar residues" evidence="3">
    <location>
        <begin position="816"/>
        <end position="826"/>
    </location>
</feature>
<dbReference type="EMBL" id="NPHW01003191">
    <property type="protein sequence ID" value="OXV09993.1"/>
    <property type="molecule type" value="Genomic_DNA"/>
</dbReference>
<feature type="compositionally biased region" description="Low complexity" evidence="3">
    <location>
        <begin position="60"/>
        <end position="74"/>
    </location>
</feature>
<dbReference type="Pfam" id="PF00780">
    <property type="entry name" value="CNH"/>
    <property type="match status" value="1"/>
</dbReference>
<reference evidence="7 8" key="1">
    <citation type="journal article" date="2015" name="Environ. Microbiol.">
        <title>Metagenome sequence of Elaphomyces granulatus from sporocarp tissue reveals Ascomycota ectomycorrhizal fingerprints of genome expansion and a Proteobacteria-rich microbiome.</title>
        <authorList>
            <person name="Quandt C.A."/>
            <person name="Kohler A."/>
            <person name="Hesse C.N."/>
            <person name="Sharpton T.J."/>
            <person name="Martin F."/>
            <person name="Spatafora J.W."/>
        </authorList>
    </citation>
    <scope>NUCLEOTIDE SEQUENCE [LARGE SCALE GENOMIC DNA]</scope>
    <source>
        <strain evidence="7 8">OSC145934</strain>
    </source>
</reference>
<protein>
    <recommendedName>
        <fullName evidence="9">DH domain-containing protein</fullName>
    </recommendedName>
</protein>
<evidence type="ECO:0000259" key="4">
    <source>
        <dbReference type="PROSITE" id="PS50003"/>
    </source>
</evidence>
<feature type="compositionally biased region" description="Polar residues" evidence="3">
    <location>
        <begin position="450"/>
        <end position="459"/>
    </location>
</feature>
<dbReference type="Pfam" id="PF23582">
    <property type="entry name" value="WHD_RGF3"/>
    <property type="match status" value="1"/>
</dbReference>
<feature type="compositionally biased region" description="Polar residues" evidence="3">
    <location>
        <begin position="170"/>
        <end position="213"/>
    </location>
</feature>
<dbReference type="InterPro" id="IPR057283">
    <property type="entry name" value="RGF3_WH"/>
</dbReference>
<feature type="compositionally biased region" description="Low complexity" evidence="3">
    <location>
        <begin position="237"/>
        <end position="254"/>
    </location>
</feature>
<gene>
    <name evidence="7" type="ORF">Egran_02244</name>
</gene>
<evidence type="ECO:0000256" key="2">
    <source>
        <dbReference type="ARBA" id="ARBA00022658"/>
    </source>
</evidence>
<dbReference type="PROSITE" id="PS50003">
    <property type="entry name" value="PH_DOMAIN"/>
    <property type="match status" value="1"/>
</dbReference>
<feature type="compositionally biased region" description="Polar residues" evidence="3">
    <location>
        <begin position="227"/>
        <end position="236"/>
    </location>
</feature>
<feature type="compositionally biased region" description="Polar residues" evidence="3">
    <location>
        <begin position="776"/>
        <end position="796"/>
    </location>
</feature>
<dbReference type="InterPro" id="IPR000219">
    <property type="entry name" value="DH_dom"/>
</dbReference>
<dbReference type="SUPFAM" id="SSF48065">
    <property type="entry name" value="DBL homology domain (DH-domain)"/>
    <property type="match status" value="1"/>
</dbReference>
<feature type="compositionally biased region" description="Polar residues" evidence="3">
    <location>
        <begin position="387"/>
        <end position="419"/>
    </location>
</feature>
<feature type="domain" description="DH" evidence="5">
    <location>
        <begin position="1023"/>
        <end position="1215"/>
    </location>
</feature>
<feature type="region of interest" description="Disordered" evidence="3">
    <location>
        <begin position="1"/>
        <end position="87"/>
    </location>
</feature>
<dbReference type="InterPro" id="IPR035899">
    <property type="entry name" value="DBL_dom_sf"/>
</dbReference>
<evidence type="ECO:0000259" key="5">
    <source>
        <dbReference type="PROSITE" id="PS50010"/>
    </source>
</evidence>
<feature type="compositionally biased region" description="Basic and acidic residues" evidence="3">
    <location>
        <begin position="799"/>
        <end position="814"/>
    </location>
</feature>
<evidence type="ECO:0000259" key="6">
    <source>
        <dbReference type="PROSITE" id="PS50219"/>
    </source>
</evidence>
<feature type="region of interest" description="Disordered" evidence="3">
    <location>
        <begin position="1800"/>
        <end position="1829"/>
    </location>
</feature>
<evidence type="ECO:0000313" key="7">
    <source>
        <dbReference type="EMBL" id="OXV09993.1"/>
    </source>
</evidence>
<sequence length="1858" mass="204489">MAQYQHDYQAYYGQSNNPPPISSPSSQSMSQYSTYLPQGSLSPQPPHPPPPPPPPPPPLSSQEQHQFQYQQHQHQNPHQHQLRRVPSFIAGDDAEYFEDRLGNNQVLREVNTGRSSGYTSYGNNSSSVQSSLGSRHSQFSASSSQQSAPSRASSHGSSALSFHHPYQPSIPATSPNQQGYNPQTFSRPHSQSQPAPASYTSQTYTGVGTQQGSPGPAYQPYNPAAYQGTSFGSYNTASLQRPSAAASQRQSQSPGSHAGFPSSQMQPPPPPLRGENPYAARQSPRYSDASPETHYGYSPTPPPSSPPVPSSSATHSQTTPSPVGATYASGSPYSGSSTGSFPSRSYSHASPQTSYFAGAQSLAESNTLLAVQEQPPVPPMHQHQPQSDYSQGKWSDSHQPSLRPSGSSPALQPPRQTSPRRTDTLARHPQSRPLPGPPSDWEEGPRVGSVTPNSSSRTSRVGRGEPVDQCDTPPDPFASSSSLSIAGAVTGTMLPSPDERHTPANGSIATGTGQYVNYSAYSDDSDAEAAAGLAMMQMADEQDRVNAELRPHRGRSETSASLFDIQESHTPSHTTPPFQGTGSDSDYAHHDLALYGGGYAGDMAYGKDPSLSSDPGRDDETVVNNGIEANPLAGGKTIRPDEYDYPPFADDFIHPFPPFSTAARVDTGGTGGLTEPGSLNRRLSFDDEDEGEGEGVLSRTESVDRSASQSPARDELGELFFHPGMRPLPPAPVEPAKNPNLASHLIPAGMYRPAEQGSLRSDQYTVVPRSPDAHEPQNQLNLPQVPRSTSLSSPSGTPRPDRPTRSKTDADRAKYKQQQELLQRQSSGMGYATPVDASPMALDLPTIPAARRKKLNPAKISSEQFRWCSEPWALSTIVAWVRDLSEDETDLKEQAIIDAIVALFTHKVPTMNIADAETLGARVVRNMLEEGALVKEEEWVKFGPGTLSGVLFQITGKGCYSSKLHVQETEMAGRCYSHHCMRTLKRLNLRADMAEPQRKEQDWATFYNVPKEVRESYPKKEIDRQNILHEIVTTEDAFISQLNVLRGLYRDQLATIQPPVISPKRLKKFLQEVFGKVDAVKKVNEEYLLAQLKYRQKEQGPFIVGFSDIFREWIRKAKAAYTDYAATFPNANYLVRKESERNLQFKGFLNQAREKKASNRLSWDTYLKAPITRIQRYTLLLSTVYKSMAKDSEEKTNLAQAIEEIKLVAADCDNKVGEMSKKVGLMELSAKLQLRPEVKVELNLEHLGRQIIFQGSLQRPGNRTRFNLVDTYVILFDHYLVLAKIVTNKDPTRTLKFETYDVSKMPIPISLLVVESTNDDPVVKSSVKGISTVAPPPPPSRTSVSGGLTHSNTNASMGAASVSSGKSFVPSTVIENPKDDRILYPFKIKHLGKTGYILYAHTVQNRQEWCDKIIEAKTKHAASLFAQNEEPFRLRVLADTAFGHSENAGSSSVVIKGTPLDRAIRHVEERYPTLATRPNPVCRAAVNCATVFQQPPGRLRCAIGTDYGVYISDYSDARGWVRAIQVVRVTQISVFEEFNLLLLIADKSLIAYHLDVVCPASGVPSQTSQHDSARRAPQKLSGSREVGFFAVGRMKDRTLVFYKKRDGISSTFKVLEPVLQKSATSRSRLFSTRRGQTEFFRDYDDFYIPTESYGINLFHSSVAISTQRGIEVLTLDKKNAWSVPNLRSETPEAQEYLTGIANRIKDLRPLGMFRVSETEFLVAYSECAIYVNSYGDVSRSVIHNFVGHANTACLYGKFLILLNDDFVEVRNAMNGRLRQVIAGRNVVCLDDGGNASHFTSSGANTASFSPTHDDNVNGESSTNDKADPGRTVKFCMQHPEYVRSQIIVELIENEDQKD</sequence>
<feature type="region of interest" description="Disordered" evidence="3">
    <location>
        <begin position="766"/>
        <end position="826"/>
    </location>
</feature>
<name>A0A232M0S8_9EURO</name>
<feature type="compositionally biased region" description="Low complexity" evidence="3">
    <location>
        <begin position="114"/>
        <end position="164"/>
    </location>
</feature>
<feature type="domain" description="PH" evidence="4">
    <location>
        <begin position="1250"/>
        <end position="1418"/>
    </location>
</feature>
<organism evidence="7 8">
    <name type="scientific">Elaphomyces granulatus</name>
    <dbReference type="NCBI Taxonomy" id="519963"/>
    <lineage>
        <taxon>Eukaryota</taxon>
        <taxon>Fungi</taxon>
        <taxon>Dikarya</taxon>
        <taxon>Ascomycota</taxon>
        <taxon>Pezizomycotina</taxon>
        <taxon>Eurotiomycetes</taxon>
        <taxon>Eurotiomycetidae</taxon>
        <taxon>Eurotiales</taxon>
        <taxon>Elaphomycetaceae</taxon>
        <taxon>Elaphomyces</taxon>
    </lineage>
</organism>
<dbReference type="InterPro" id="IPR001180">
    <property type="entry name" value="CNH_dom"/>
</dbReference>
<dbReference type="SMART" id="SM00233">
    <property type="entry name" value="PH"/>
    <property type="match status" value="1"/>
</dbReference>
<dbReference type="PANTHER" id="PTHR46572">
    <property type="entry name" value="RHO1 GDP-GTP EXCHANGE PROTEIN 1-RELATED"/>
    <property type="match status" value="1"/>
</dbReference>
<feature type="region of interest" description="Disordered" evidence="3">
    <location>
        <begin position="366"/>
        <end position="512"/>
    </location>
</feature>
<comment type="caution">
    <text evidence="7">The sequence shown here is derived from an EMBL/GenBank/DDBJ whole genome shotgun (WGS) entry which is preliminary data.</text>
</comment>
<proteinExistence type="predicted"/>
<evidence type="ECO:0008006" key="9">
    <source>
        <dbReference type="Google" id="ProtNLM"/>
    </source>
</evidence>
<feature type="compositionally biased region" description="Polar residues" evidence="3">
    <location>
        <begin position="568"/>
        <end position="584"/>
    </location>
</feature>
<dbReference type="SMART" id="SM00325">
    <property type="entry name" value="RhoGEF"/>
    <property type="match status" value="1"/>
</dbReference>
<accession>A0A232M0S8</accession>
<dbReference type="CDD" id="cd00160">
    <property type="entry name" value="RhoGEF"/>
    <property type="match status" value="1"/>
</dbReference>
<feature type="compositionally biased region" description="Pro residues" evidence="3">
    <location>
        <begin position="43"/>
        <end position="59"/>
    </location>
</feature>
<feature type="compositionally biased region" description="Polar residues" evidence="3">
    <location>
        <begin position="1341"/>
        <end position="1351"/>
    </location>
</feature>
<dbReference type="Pfam" id="PF00621">
    <property type="entry name" value="RhoGEF"/>
    <property type="match status" value="1"/>
</dbReference>
<dbReference type="SUPFAM" id="SSF50729">
    <property type="entry name" value="PH domain-like"/>
    <property type="match status" value="1"/>
</dbReference>
<feature type="compositionally biased region" description="Polar residues" evidence="3">
    <location>
        <begin position="1800"/>
        <end position="1810"/>
    </location>
</feature>
<feature type="region of interest" description="Disordered" evidence="3">
    <location>
        <begin position="544"/>
        <end position="591"/>
    </location>
</feature>
<evidence type="ECO:0000256" key="1">
    <source>
        <dbReference type="ARBA" id="ARBA00022553"/>
    </source>
</evidence>
<keyword evidence="2" id="KW-0344">Guanine-nucleotide releasing factor</keyword>
<feature type="region of interest" description="Disordered" evidence="3">
    <location>
        <begin position="603"/>
        <end position="641"/>
    </location>
</feature>
<feature type="compositionally biased region" description="Pro residues" evidence="3">
    <location>
        <begin position="299"/>
        <end position="309"/>
    </location>
</feature>
<dbReference type="Gene3D" id="2.30.29.30">
    <property type="entry name" value="Pleckstrin-homology domain (PH domain)/Phosphotyrosine-binding domain (PTB)"/>
    <property type="match status" value="1"/>
</dbReference>
<feature type="domain" description="CNH" evidence="6">
    <location>
        <begin position="1483"/>
        <end position="1796"/>
    </location>
</feature>
<feature type="region of interest" description="Disordered" evidence="3">
    <location>
        <begin position="114"/>
        <end position="353"/>
    </location>
</feature>
<dbReference type="SMART" id="SM00036">
    <property type="entry name" value="CNH"/>
    <property type="match status" value="1"/>
</dbReference>
<dbReference type="InterPro" id="IPR011993">
    <property type="entry name" value="PH-like_dom_sf"/>
</dbReference>
<dbReference type="OrthoDB" id="660555at2759"/>
<evidence type="ECO:0000256" key="3">
    <source>
        <dbReference type="SAM" id="MobiDB-lite"/>
    </source>
</evidence>
<dbReference type="PROSITE" id="PS50010">
    <property type="entry name" value="DH_2"/>
    <property type="match status" value="1"/>
</dbReference>
<feature type="region of interest" description="Disordered" evidence="3">
    <location>
        <begin position="1328"/>
        <end position="1351"/>
    </location>
</feature>
<keyword evidence="8" id="KW-1185">Reference proteome</keyword>
<feature type="compositionally biased region" description="Low complexity" evidence="3">
    <location>
        <begin position="23"/>
        <end position="42"/>
    </location>
</feature>
<dbReference type="PROSITE" id="PS50219">
    <property type="entry name" value="CNH"/>
    <property type="match status" value="1"/>
</dbReference>
<dbReference type="Gene3D" id="1.20.900.10">
    <property type="entry name" value="Dbl homology (DH) domain"/>
    <property type="match status" value="1"/>
</dbReference>
<feature type="compositionally biased region" description="Basic and acidic residues" evidence="3">
    <location>
        <begin position="544"/>
        <end position="556"/>
    </location>
</feature>
<feature type="region of interest" description="Disordered" evidence="3">
    <location>
        <begin position="660"/>
        <end position="741"/>
    </location>
</feature>
<dbReference type="Pfam" id="PF15405">
    <property type="entry name" value="PH_5"/>
    <property type="match status" value="1"/>
</dbReference>